<accession>E4ZI66</accession>
<dbReference type="HOGENOM" id="CLU_2171533_0_0_1"/>
<keyword evidence="3" id="KW-1185">Reference proteome</keyword>
<dbReference type="AlphaFoldDB" id="E4ZI66"/>
<gene>
    <name evidence="2" type="ORF">LEMA_P062430.1</name>
</gene>
<evidence type="ECO:0000313" key="2">
    <source>
        <dbReference type="EMBL" id="CBX91209.1"/>
    </source>
</evidence>
<dbReference type="EMBL" id="FP929065">
    <property type="protein sequence ID" value="CBX91209.1"/>
    <property type="molecule type" value="Genomic_DNA"/>
</dbReference>
<dbReference type="VEuPathDB" id="FungiDB:LEMA_P062430.1"/>
<evidence type="ECO:0000313" key="3">
    <source>
        <dbReference type="Proteomes" id="UP000002668"/>
    </source>
</evidence>
<organism evidence="3">
    <name type="scientific">Leptosphaeria maculans (strain JN3 / isolate v23.1.3 / race Av1-4-5-6-7-8)</name>
    <name type="common">Blackleg fungus</name>
    <name type="synonym">Phoma lingam</name>
    <dbReference type="NCBI Taxonomy" id="985895"/>
    <lineage>
        <taxon>Eukaryota</taxon>
        <taxon>Fungi</taxon>
        <taxon>Dikarya</taxon>
        <taxon>Ascomycota</taxon>
        <taxon>Pezizomycotina</taxon>
        <taxon>Dothideomycetes</taxon>
        <taxon>Pleosporomycetidae</taxon>
        <taxon>Pleosporales</taxon>
        <taxon>Pleosporineae</taxon>
        <taxon>Leptosphaeriaceae</taxon>
        <taxon>Plenodomus</taxon>
        <taxon>Plenodomus lingam/Leptosphaeria maculans species complex</taxon>
    </lineage>
</organism>
<evidence type="ECO:0000256" key="1">
    <source>
        <dbReference type="SAM" id="MobiDB-lite"/>
    </source>
</evidence>
<name>E4ZI66_LEPMJ</name>
<dbReference type="InParanoid" id="E4ZI66"/>
<feature type="region of interest" description="Disordered" evidence="1">
    <location>
        <begin position="49"/>
        <end position="70"/>
    </location>
</feature>
<reference evidence="3" key="1">
    <citation type="journal article" date="2011" name="Nat. Commun.">
        <title>Effector diversification within compartments of the Leptosphaeria maculans genome affected by Repeat-Induced Point mutations.</title>
        <authorList>
            <person name="Rouxel T."/>
            <person name="Grandaubert J."/>
            <person name="Hane J.K."/>
            <person name="Hoede C."/>
            <person name="van de Wouw A.P."/>
            <person name="Couloux A."/>
            <person name="Dominguez V."/>
            <person name="Anthouard V."/>
            <person name="Bally P."/>
            <person name="Bourras S."/>
            <person name="Cozijnsen A.J."/>
            <person name="Ciuffetti L.M."/>
            <person name="Degrave A."/>
            <person name="Dilmaghani A."/>
            <person name="Duret L."/>
            <person name="Fudal I."/>
            <person name="Goodwin S.B."/>
            <person name="Gout L."/>
            <person name="Glaser N."/>
            <person name="Linglin J."/>
            <person name="Kema G.H.J."/>
            <person name="Lapalu N."/>
            <person name="Lawrence C.B."/>
            <person name="May K."/>
            <person name="Meyer M."/>
            <person name="Ollivier B."/>
            <person name="Poulain J."/>
            <person name="Schoch C.L."/>
            <person name="Simon A."/>
            <person name="Spatafora J.W."/>
            <person name="Stachowiak A."/>
            <person name="Turgeon B.G."/>
            <person name="Tyler B.M."/>
            <person name="Vincent D."/>
            <person name="Weissenbach J."/>
            <person name="Amselem J."/>
            <person name="Quesneville H."/>
            <person name="Oliver R.P."/>
            <person name="Wincker P."/>
            <person name="Balesdent M.-H."/>
            <person name="Howlett B.J."/>
        </authorList>
    </citation>
    <scope>NUCLEOTIDE SEQUENCE [LARGE SCALE GENOMIC DNA]</scope>
    <source>
        <strain evidence="3">JN3 / isolate v23.1.3 / race Av1-4-5-6-7-8</strain>
    </source>
</reference>
<protein>
    <submittedName>
        <fullName evidence="2">Predicted protein</fullName>
    </submittedName>
</protein>
<sequence length="110" mass="11984">MRLQWLRPGGAAQSESLRSLWYVDRARTAAQSLSIDPLDATFLSQPCKANQLPGNRSDARPGPLAAGHHQPVQTLYPATSDSDTSLFSPGIQFDQTLVDFLVPSCALEFI</sequence>
<proteinExistence type="predicted"/>
<dbReference type="Proteomes" id="UP000002668">
    <property type="component" value="Genome"/>
</dbReference>